<organism evidence="2 3">
    <name type="scientific">Candidatus Dojkabacteria bacterium</name>
    <dbReference type="NCBI Taxonomy" id="2099670"/>
    <lineage>
        <taxon>Bacteria</taxon>
        <taxon>Candidatus Dojkabacteria</taxon>
    </lineage>
</organism>
<evidence type="ECO:0000313" key="3">
    <source>
        <dbReference type="Proteomes" id="UP000754563"/>
    </source>
</evidence>
<evidence type="ECO:0000256" key="1">
    <source>
        <dbReference type="SAM" id="Phobius"/>
    </source>
</evidence>
<accession>A0A955L8B7</accession>
<gene>
    <name evidence="2" type="ORF">KC717_02570</name>
</gene>
<proteinExistence type="predicted"/>
<comment type="caution">
    <text evidence="2">The sequence shown here is derived from an EMBL/GenBank/DDBJ whole genome shotgun (WGS) entry which is preliminary data.</text>
</comment>
<evidence type="ECO:0000313" key="2">
    <source>
        <dbReference type="EMBL" id="MCA9385507.1"/>
    </source>
</evidence>
<keyword evidence="1" id="KW-1133">Transmembrane helix</keyword>
<sequence length="116" mass="13512">MKKQTKYIVGLLVLSFVVFCGVCSYIFWFTFLIPNTFQSLTEEVYVIPKESSMWTFDATKYNPGSGDWWVYGEDSMYYYHYTGEGIDTTYEVISREDASQCSGFDKHDHSTWCGVH</sequence>
<dbReference type="Proteomes" id="UP000754563">
    <property type="component" value="Unassembled WGS sequence"/>
</dbReference>
<dbReference type="EMBL" id="JAGQLH010000023">
    <property type="protein sequence ID" value="MCA9385507.1"/>
    <property type="molecule type" value="Genomic_DNA"/>
</dbReference>
<name>A0A955L8B7_9BACT</name>
<reference evidence="2" key="2">
    <citation type="journal article" date="2021" name="Microbiome">
        <title>Successional dynamics and alternative stable states in a saline activated sludge microbial community over 9 years.</title>
        <authorList>
            <person name="Wang Y."/>
            <person name="Ye J."/>
            <person name="Ju F."/>
            <person name="Liu L."/>
            <person name="Boyd J.A."/>
            <person name="Deng Y."/>
            <person name="Parks D.H."/>
            <person name="Jiang X."/>
            <person name="Yin X."/>
            <person name="Woodcroft B.J."/>
            <person name="Tyson G.W."/>
            <person name="Hugenholtz P."/>
            <person name="Polz M.F."/>
            <person name="Zhang T."/>
        </authorList>
    </citation>
    <scope>NUCLEOTIDE SEQUENCE</scope>
    <source>
        <strain evidence="2">HKST-UBA11</strain>
    </source>
</reference>
<reference evidence="2" key="1">
    <citation type="submission" date="2020-04" db="EMBL/GenBank/DDBJ databases">
        <authorList>
            <person name="Zhang T."/>
        </authorList>
    </citation>
    <scope>NUCLEOTIDE SEQUENCE</scope>
    <source>
        <strain evidence="2">HKST-UBA11</strain>
    </source>
</reference>
<protein>
    <submittedName>
        <fullName evidence="2">Uncharacterized protein</fullName>
    </submittedName>
</protein>
<dbReference type="AlphaFoldDB" id="A0A955L8B7"/>
<keyword evidence="1" id="KW-0812">Transmembrane</keyword>
<keyword evidence="1" id="KW-0472">Membrane</keyword>
<feature type="transmembrane region" description="Helical" evidence="1">
    <location>
        <begin position="7"/>
        <end position="31"/>
    </location>
</feature>